<accession>A0A250I9H3</accession>
<organism evidence="1 2">
    <name type="scientific">Melittangium boletus DSM 14713</name>
    <dbReference type="NCBI Taxonomy" id="1294270"/>
    <lineage>
        <taxon>Bacteria</taxon>
        <taxon>Pseudomonadati</taxon>
        <taxon>Myxococcota</taxon>
        <taxon>Myxococcia</taxon>
        <taxon>Myxococcales</taxon>
        <taxon>Cystobacterineae</taxon>
        <taxon>Archangiaceae</taxon>
        <taxon>Melittangium</taxon>
    </lineage>
</organism>
<gene>
    <name evidence="1" type="ORF">MEBOL_001972</name>
</gene>
<name>A0A250I9H3_9BACT</name>
<keyword evidence="2" id="KW-1185">Reference proteome</keyword>
<proteinExistence type="predicted"/>
<dbReference type="AlphaFoldDB" id="A0A250I9H3"/>
<evidence type="ECO:0000313" key="2">
    <source>
        <dbReference type="Proteomes" id="UP000217289"/>
    </source>
</evidence>
<dbReference type="Proteomes" id="UP000217289">
    <property type="component" value="Chromosome"/>
</dbReference>
<dbReference type="KEGG" id="mbd:MEBOL_001972"/>
<dbReference type="OrthoDB" id="5383492at2"/>
<dbReference type="RefSeq" id="WP_095977194.1">
    <property type="nucleotide sequence ID" value="NZ_CP022163.1"/>
</dbReference>
<evidence type="ECO:0000313" key="1">
    <source>
        <dbReference type="EMBL" id="ATB28524.1"/>
    </source>
</evidence>
<sequence length="67" mass="7819">MKHRSALLLSAVMCLLPGCFIRHDTVYVPVEKEKKHRKHAECHPSEYWDGQHCRHKGKGHGARKHDH</sequence>
<protein>
    <submittedName>
        <fullName evidence="1">Uncharacterized protein</fullName>
    </submittedName>
</protein>
<dbReference type="EMBL" id="CP022163">
    <property type="protein sequence ID" value="ATB28524.1"/>
    <property type="molecule type" value="Genomic_DNA"/>
</dbReference>
<reference evidence="1 2" key="1">
    <citation type="submission" date="2017-06" db="EMBL/GenBank/DDBJ databases">
        <authorList>
            <person name="Kim H.J."/>
            <person name="Triplett B.A."/>
        </authorList>
    </citation>
    <scope>NUCLEOTIDE SEQUENCE [LARGE SCALE GENOMIC DNA]</scope>
    <source>
        <strain evidence="1 2">DSM 14713</strain>
    </source>
</reference>